<keyword evidence="3" id="KW-1185">Reference proteome</keyword>
<dbReference type="EMBL" id="FNCG01000001">
    <property type="protein sequence ID" value="SDF91008.1"/>
    <property type="molecule type" value="Genomic_DNA"/>
</dbReference>
<dbReference type="RefSeq" id="WP_091162878.1">
    <property type="nucleotide sequence ID" value="NZ_FNCG01000001.1"/>
</dbReference>
<gene>
    <name evidence="2" type="ORF">SAMN05192573_101708</name>
</gene>
<name>A0A1G7PXS9_9SPHI</name>
<protein>
    <submittedName>
        <fullName evidence="2">Uncharacterized protein</fullName>
    </submittedName>
</protein>
<organism evidence="2 3">
    <name type="scientific">Mucilaginibacter gossypii</name>
    <dbReference type="NCBI Taxonomy" id="551996"/>
    <lineage>
        <taxon>Bacteria</taxon>
        <taxon>Pseudomonadati</taxon>
        <taxon>Bacteroidota</taxon>
        <taxon>Sphingobacteriia</taxon>
        <taxon>Sphingobacteriales</taxon>
        <taxon>Sphingobacteriaceae</taxon>
        <taxon>Mucilaginibacter</taxon>
    </lineage>
</organism>
<keyword evidence="1" id="KW-0812">Transmembrane</keyword>
<feature type="transmembrane region" description="Helical" evidence="1">
    <location>
        <begin position="6"/>
        <end position="24"/>
    </location>
</feature>
<evidence type="ECO:0000313" key="2">
    <source>
        <dbReference type="EMBL" id="SDF91008.1"/>
    </source>
</evidence>
<evidence type="ECO:0000256" key="1">
    <source>
        <dbReference type="SAM" id="Phobius"/>
    </source>
</evidence>
<feature type="transmembrane region" description="Helical" evidence="1">
    <location>
        <begin position="36"/>
        <end position="55"/>
    </location>
</feature>
<sequence length="104" mass="11802">MLYILISVAIILFIAHVILLFTSFSNAGIIPSRYFYSHLTLWLTGLSVFALAALYSGTNQSTFLDYFNTWMRRSYIVLFTFGLSLIAHAVVTFLVLPLLRKSKS</sequence>
<accession>A0A1G7PXS9</accession>
<dbReference type="Proteomes" id="UP000199705">
    <property type="component" value="Unassembled WGS sequence"/>
</dbReference>
<keyword evidence="1" id="KW-0472">Membrane</keyword>
<dbReference type="AlphaFoldDB" id="A0A1G7PXS9"/>
<reference evidence="3" key="1">
    <citation type="submission" date="2016-10" db="EMBL/GenBank/DDBJ databases">
        <authorList>
            <person name="Varghese N."/>
            <person name="Submissions S."/>
        </authorList>
    </citation>
    <scope>NUCLEOTIDE SEQUENCE [LARGE SCALE GENOMIC DNA]</scope>
    <source>
        <strain evidence="3">Gh-67</strain>
    </source>
</reference>
<evidence type="ECO:0000313" key="3">
    <source>
        <dbReference type="Proteomes" id="UP000199705"/>
    </source>
</evidence>
<keyword evidence="1" id="KW-1133">Transmembrane helix</keyword>
<proteinExistence type="predicted"/>
<feature type="transmembrane region" description="Helical" evidence="1">
    <location>
        <begin position="75"/>
        <end position="99"/>
    </location>
</feature>